<evidence type="ECO:0000313" key="6">
    <source>
        <dbReference type="EMBL" id="MFC3226536.1"/>
    </source>
</evidence>
<sequence length="192" mass="21172">MRPSKRDELVRKALETFYRDGFHATGMDQLVAETGISKTTMFKHFRRKEDLILAVLRLRDEDFRNWLFRRMAQAGPARAQLAAMFDALAEWFAGPGFRSCMFIKAASEYPDPVHPIHVQSAEHKRLLFLQLRRIAEQAGAADPAGLARALLLLKEGAIVTAHLGHEADPAGDAKSVAEVLIAGACPPPGTVA</sequence>
<dbReference type="PROSITE" id="PS50977">
    <property type="entry name" value="HTH_TETR_2"/>
    <property type="match status" value="1"/>
</dbReference>
<keyword evidence="3" id="KW-0804">Transcription</keyword>
<keyword evidence="7" id="KW-1185">Reference proteome</keyword>
<dbReference type="Proteomes" id="UP001595528">
    <property type="component" value="Unassembled WGS sequence"/>
</dbReference>
<keyword evidence="1" id="KW-0805">Transcription regulation</keyword>
<accession>A0ABV7KVZ3</accession>
<feature type="domain" description="HTH tetR-type" evidence="5">
    <location>
        <begin position="3"/>
        <end position="63"/>
    </location>
</feature>
<evidence type="ECO:0000256" key="2">
    <source>
        <dbReference type="ARBA" id="ARBA00023125"/>
    </source>
</evidence>
<dbReference type="PANTHER" id="PTHR47506">
    <property type="entry name" value="TRANSCRIPTIONAL REGULATORY PROTEIN"/>
    <property type="match status" value="1"/>
</dbReference>
<dbReference type="InterPro" id="IPR009057">
    <property type="entry name" value="Homeodomain-like_sf"/>
</dbReference>
<feature type="DNA-binding region" description="H-T-H motif" evidence="4">
    <location>
        <begin position="26"/>
        <end position="45"/>
    </location>
</feature>
<dbReference type="Gene3D" id="1.10.357.10">
    <property type="entry name" value="Tetracycline Repressor, domain 2"/>
    <property type="match status" value="1"/>
</dbReference>
<dbReference type="InterPro" id="IPR001647">
    <property type="entry name" value="HTH_TetR"/>
</dbReference>
<organism evidence="6 7">
    <name type="scientific">Marinibaculum pumilum</name>
    <dbReference type="NCBI Taxonomy" id="1766165"/>
    <lineage>
        <taxon>Bacteria</taxon>
        <taxon>Pseudomonadati</taxon>
        <taxon>Pseudomonadota</taxon>
        <taxon>Alphaproteobacteria</taxon>
        <taxon>Rhodospirillales</taxon>
        <taxon>Rhodospirillaceae</taxon>
        <taxon>Marinibaculum</taxon>
    </lineage>
</organism>
<keyword evidence="2 4" id="KW-0238">DNA-binding</keyword>
<gene>
    <name evidence="6" type="ORF">ACFOGJ_04800</name>
</gene>
<name>A0ABV7KVZ3_9PROT</name>
<evidence type="ECO:0000256" key="3">
    <source>
        <dbReference type="ARBA" id="ARBA00023163"/>
    </source>
</evidence>
<dbReference type="PANTHER" id="PTHR47506:SF1">
    <property type="entry name" value="HTH-TYPE TRANSCRIPTIONAL REGULATOR YJDC"/>
    <property type="match status" value="1"/>
</dbReference>
<evidence type="ECO:0000313" key="7">
    <source>
        <dbReference type="Proteomes" id="UP001595528"/>
    </source>
</evidence>
<evidence type="ECO:0000256" key="1">
    <source>
        <dbReference type="ARBA" id="ARBA00023015"/>
    </source>
</evidence>
<dbReference type="SUPFAM" id="SSF48498">
    <property type="entry name" value="Tetracyclin repressor-like, C-terminal domain"/>
    <property type="match status" value="1"/>
</dbReference>
<dbReference type="Pfam" id="PF00440">
    <property type="entry name" value="TetR_N"/>
    <property type="match status" value="1"/>
</dbReference>
<reference evidence="7" key="1">
    <citation type="journal article" date="2019" name="Int. J. Syst. Evol. Microbiol.">
        <title>The Global Catalogue of Microorganisms (GCM) 10K type strain sequencing project: providing services to taxonomists for standard genome sequencing and annotation.</title>
        <authorList>
            <consortium name="The Broad Institute Genomics Platform"/>
            <consortium name="The Broad Institute Genome Sequencing Center for Infectious Disease"/>
            <person name="Wu L."/>
            <person name="Ma J."/>
        </authorList>
    </citation>
    <scope>NUCLEOTIDE SEQUENCE [LARGE SCALE GENOMIC DNA]</scope>
    <source>
        <strain evidence="7">KCTC 42964</strain>
    </source>
</reference>
<dbReference type="RefSeq" id="WP_379898562.1">
    <property type="nucleotide sequence ID" value="NZ_JBHRTR010000014.1"/>
</dbReference>
<dbReference type="PRINTS" id="PR00455">
    <property type="entry name" value="HTHTETR"/>
</dbReference>
<comment type="caution">
    <text evidence="6">The sequence shown here is derived from an EMBL/GenBank/DDBJ whole genome shotgun (WGS) entry which is preliminary data.</text>
</comment>
<evidence type="ECO:0000256" key="4">
    <source>
        <dbReference type="PROSITE-ProRule" id="PRU00335"/>
    </source>
</evidence>
<dbReference type="SUPFAM" id="SSF46689">
    <property type="entry name" value="Homeodomain-like"/>
    <property type="match status" value="1"/>
</dbReference>
<protein>
    <submittedName>
        <fullName evidence="6">TetR/AcrR family transcriptional regulator</fullName>
    </submittedName>
</protein>
<proteinExistence type="predicted"/>
<dbReference type="InterPro" id="IPR036271">
    <property type="entry name" value="Tet_transcr_reg_TetR-rel_C_sf"/>
</dbReference>
<dbReference type="EMBL" id="JBHRTR010000014">
    <property type="protein sequence ID" value="MFC3226536.1"/>
    <property type="molecule type" value="Genomic_DNA"/>
</dbReference>
<evidence type="ECO:0000259" key="5">
    <source>
        <dbReference type="PROSITE" id="PS50977"/>
    </source>
</evidence>